<feature type="region of interest" description="Disordered" evidence="1">
    <location>
        <begin position="91"/>
        <end position="112"/>
    </location>
</feature>
<reference evidence="2 3" key="1">
    <citation type="submission" date="2017-07" db="EMBL/GenBank/DDBJ databases">
        <title>Draft whole genome sequences of clinical Proprionibacteriaceae strains.</title>
        <authorList>
            <person name="Bernier A.-M."/>
            <person name="Bernard K."/>
            <person name="Domingo M.-C."/>
        </authorList>
    </citation>
    <scope>NUCLEOTIDE SEQUENCE [LARGE SCALE GENOMIC DNA]</scope>
    <source>
        <strain evidence="2 3">NML 130396</strain>
    </source>
</reference>
<dbReference type="AlphaFoldDB" id="A0A255H8M4"/>
<dbReference type="EMBL" id="NMVQ01000006">
    <property type="protein sequence ID" value="OYO23939.1"/>
    <property type="molecule type" value="Genomic_DNA"/>
</dbReference>
<accession>A0A255H8M4</accession>
<dbReference type="RefSeq" id="WP_094363121.1">
    <property type="nucleotide sequence ID" value="NZ_NMVQ01000006.1"/>
</dbReference>
<protein>
    <submittedName>
        <fullName evidence="2">Uncharacterized protein</fullName>
    </submittedName>
</protein>
<evidence type="ECO:0000313" key="2">
    <source>
        <dbReference type="EMBL" id="OYO23939.1"/>
    </source>
</evidence>
<keyword evidence="3" id="KW-1185">Reference proteome</keyword>
<evidence type="ECO:0000313" key="3">
    <source>
        <dbReference type="Proteomes" id="UP000216311"/>
    </source>
</evidence>
<name>A0A255H8M4_9ACTN</name>
<dbReference type="Proteomes" id="UP000216311">
    <property type="component" value="Unassembled WGS sequence"/>
</dbReference>
<feature type="region of interest" description="Disordered" evidence="1">
    <location>
        <begin position="117"/>
        <end position="136"/>
    </location>
</feature>
<dbReference type="OrthoDB" id="3724404at2"/>
<gene>
    <name evidence="2" type="ORF">CGZ93_05355</name>
</gene>
<organism evidence="2 3">
    <name type="scientific">Enemella dayhoffiae</name>
    <dbReference type="NCBI Taxonomy" id="2016507"/>
    <lineage>
        <taxon>Bacteria</taxon>
        <taxon>Bacillati</taxon>
        <taxon>Actinomycetota</taxon>
        <taxon>Actinomycetes</taxon>
        <taxon>Propionibacteriales</taxon>
        <taxon>Propionibacteriaceae</taxon>
        <taxon>Enemella</taxon>
    </lineage>
</organism>
<comment type="caution">
    <text evidence="2">The sequence shown here is derived from an EMBL/GenBank/DDBJ whole genome shotgun (WGS) entry which is preliminary data.</text>
</comment>
<sequence>MSGKGKVVKGAGGFILKYADEFLRIPKQFTKGAKSADEVAQRIAKSGADTSKLAKASKLRNKFLGKTPGKLSDTGQRVFKRMADEGKILDKYGRPINPADYPNGITKSDLNKLHVRDSTGKPRPLSKCDMGHNPKDAVDYWTETGHRRTPQQNTDWMNDPKNYEFEYGPDNWAKGRANPNRYGNASPTGGADVP</sequence>
<proteinExistence type="predicted"/>
<evidence type="ECO:0000256" key="1">
    <source>
        <dbReference type="SAM" id="MobiDB-lite"/>
    </source>
</evidence>
<feature type="region of interest" description="Disordered" evidence="1">
    <location>
        <begin position="167"/>
        <end position="194"/>
    </location>
</feature>